<organism evidence="2 3">
    <name type="scientific">Aquirufa novilacunae</name>
    <dbReference type="NCBI Taxonomy" id="3139305"/>
    <lineage>
        <taxon>Bacteria</taxon>
        <taxon>Pseudomonadati</taxon>
        <taxon>Bacteroidota</taxon>
        <taxon>Cytophagia</taxon>
        <taxon>Cytophagales</taxon>
        <taxon>Flectobacillaceae</taxon>
        <taxon>Aquirufa</taxon>
    </lineage>
</organism>
<dbReference type="EMBL" id="JBEWZF010000003">
    <property type="protein sequence ID" value="MFL0299176.1"/>
    <property type="molecule type" value="Genomic_DNA"/>
</dbReference>
<dbReference type="RefSeq" id="WP_406800894.1">
    <property type="nucleotide sequence ID" value="NZ_JBEWZF010000003.1"/>
</dbReference>
<dbReference type="Pfam" id="PF12697">
    <property type="entry name" value="Abhydrolase_6"/>
    <property type="match status" value="1"/>
</dbReference>
<comment type="caution">
    <text evidence="2">The sequence shown here is derived from an EMBL/GenBank/DDBJ whole genome shotgun (WGS) entry which is preliminary data.</text>
</comment>
<dbReference type="InterPro" id="IPR029058">
    <property type="entry name" value="AB_hydrolase_fold"/>
</dbReference>
<evidence type="ECO:0000313" key="2">
    <source>
        <dbReference type="EMBL" id="MFL0299176.1"/>
    </source>
</evidence>
<dbReference type="PANTHER" id="PTHR42886:SF42">
    <property type="entry name" value="ALPHA_BETA-HYDROLASES SUPERFAMILY PROTEIN"/>
    <property type="match status" value="1"/>
</dbReference>
<evidence type="ECO:0000259" key="1">
    <source>
        <dbReference type="Pfam" id="PF12697"/>
    </source>
</evidence>
<accession>A0ABW8U7C5</accession>
<dbReference type="Proteomes" id="UP001623553">
    <property type="component" value="Unassembled WGS sequence"/>
</dbReference>
<dbReference type="InterPro" id="IPR000073">
    <property type="entry name" value="AB_hydrolase_1"/>
</dbReference>
<dbReference type="Gene3D" id="3.40.50.1820">
    <property type="entry name" value="alpha/beta hydrolase"/>
    <property type="match status" value="1"/>
</dbReference>
<dbReference type="PANTHER" id="PTHR42886">
    <property type="entry name" value="RE40534P-RELATED"/>
    <property type="match status" value="1"/>
</dbReference>
<reference evidence="2 3" key="1">
    <citation type="submission" date="2024-07" db="EMBL/GenBank/DDBJ databases">
        <authorList>
            <person name="Pitt A."/>
            <person name="Hahn M.W."/>
        </authorList>
    </citation>
    <scope>NUCLEOTIDE SEQUENCE [LARGE SCALE GENOMIC DNA]</scope>
    <source>
        <strain evidence="2 3">2-BAHN-186B</strain>
    </source>
</reference>
<evidence type="ECO:0000313" key="3">
    <source>
        <dbReference type="Proteomes" id="UP001623553"/>
    </source>
</evidence>
<keyword evidence="3" id="KW-1185">Reference proteome</keyword>
<protein>
    <submittedName>
        <fullName evidence="2">Alpha/beta hydrolase</fullName>
    </submittedName>
</protein>
<name>A0ABW8U7C5_9BACT</name>
<feature type="domain" description="AB hydrolase-1" evidence="1">
    <location>
        <begin position="5"/>
        <end position="226"/>
    </location>
</feature>
<proteinExistence type="predicted"/>
<gene>
    <name evidence="2" type="ORF">AAE961_09870</name>
</gene>
<keyword evidence="2" id="KW-0378">Hydrolase</keyword>
<dbReference type="SUPFAM" id="SSF53474">
    <property type="entry name" value="alpha/beta-Hydrolases"/>
    <property type="match status" value="1"/>
</dbReference>
<dbReference type="GO" id="GO:0016787">
    <property type="term" value="F:hydrolase activity"/>
    <property type="evidence" value="ECO:0007669"/>
    <property type="project" value="UniProtKB-KW"/>
</dbReference>
<sequence length="237" mass="26513">MKETIVFVHGMCHGAWCWEEHFIPFFEKLGYTCVAFNLPGHEVQGSTRRISYSLGDYVEALHRVVANLEAPPIIIGHSMGGMILQKFLKTGSCRKAILLASVPPSGVLFASLRALFRYPGLIPYLLQFNLLGGFKKYPQLMFNDPDLCVRYAPLMCAESFLAYLGLMLPSHHRTTVPLLVVGGSADGLITVQEFADTAKHYKAQLEIIEGGSHDLMLDKDFEKTAEVIKRWILNSDH</sequence>